<dbReference type="Pfam" id="PF07727">
    <property type="entry name" value="RVT_2"/>
    <property type="match status" value="1"/>
</dbReference>
<dbReference type="PANTHER" id="PTHR11439">
    <property type="entry name" value="GAG-POL-RELATED RETROTRANSPOSON"/>
    <property type="match status" value="1"/>
</dbReference>
<reference evidence="2" key="1">
    <citation type="submission" date="2023-03" db="EMBL/GenBank/DDBJ databases">
        <title>Chromosome-scale reference genome and RAD-based genetic map of yellow starthistle (Centaurea solstitialis) reveal putative structural variation and QTLs associated with invader traits.</title>
        <authorList>
            <person name="Reatini B."/>
            <person name="Cang F.A."/>
            <person name="Jiang Q."/>
            <person name="Mckibben M.T.W."/>
            <person name="Barker M.S."/>
            <person name="Rieseberg L.H."/>
            <person name="Dlugosch K.M."/>
        </authorList>
    </citation>
    <scope>NUCLEOTIDE SEQUENCE</scope>
    <source>
        <strain evidence="2">CAN-66</strain>
        <tissue evidence="2">Leaf</tissue>
    </source>
</reference>
<dbReference type="Proteomes" id="UP001172457">
    <property type="component" value="Chromosome 4"/>
</dbReference>
<dbReference type="CDD" id="cd09272">
    <property type="entry name" value="RNase_HI_RT_Ty1"/>
    <property type="match status" value="1"/>
</dbReference>
<dbReference type="PANTHER" id="PTHR11439:SF455">
    <property type="entry name" value="RLK (RECEPTOR-LIKE PROTEIN KINASE) 8, PUTATIVE-RELATED"/>
    <property type="match status" value="1"/>
</dbReference>
<evidence type="ECO:0000313" key="2">
    <source>
        <dbReference type="EMBL" id="KAJ9552649.1"/>
    </source>
</evidence>
<dbReference type="SUPFAM" id="SSF56672">
    <property type="entry name" value="DNA/RNA polymerases"/>
    <property type="match status" value="1"/>
</dbReference>
<comment type="caution">
    <text evidence="2">The sequence shown here is derived from an EMBL/GenBank/DDBJ whole genome shotgun (WGS) entry which is preliminary data.</text>
</comment>
<dbReference type="InterPro" id="IPR043502">
    <property type="entry name" value="DNA/RNA_pol_sf"/>
</dbReference>
<dbReference type="AlphaFoldDB" id="A0AA38WJZ5"/>
<proteinExistence type="predicted"/>
<keyword evidence="3" id="KW-1185">Reference proteome</keyword>
<gene>
    <name evidence="2" type="ORF">OSB04_016694</name>
</gene>
<protein>
    <recommendedName>
        <fullName evidence="1">Reverse transcriptase Ty1/copia-type domain-containing protein</fullName>
    </recommendedName>
</protein>
<feature type="domain" description="Reverse transcriptase Ty1/copia-type" evidence="1">
    <location>
        <begin position="17"/>
        <end position="143"/>
    </location>
</feature>
<dbReference type="EMBL" id="JARYMX010000004">
    <property type="protein sequence ID" value="KAJ9552649.1"/>
    <property type="molecule type" value="Genomic_DNA"/>
</dbReference>
<sequence>MGLSNQLRSDSIIDFLKARLVAQGFTHVPGFDFTFTFNPIVKATIIRTVLAIVVMSKWTLHQLGIKNAFLNRVLKEVVFMEQPPGYVNAHFFNHAPSAWFQRFSDFLSGLGFTCSHIDSSLFIYCRGSILRYLLVYFDDIIVTDLRKLSYFLGLEVTYTNNGLFFSQQKYVHDILLRAQLHENKPMTTPMFMHNPVTAHFHVVKRIIHYVCPDTCCSSCEPEYRTLANATTDTCTFLYPQTPTILSDNKSAIFISRNLVTHKPDKHIELDSHFVREMVQNGPFVTFYIFANLNVVDVLTKSLSRSLYQSLRSKICVSTHPTSS</sequence>
<evidence type="ECO:0000259" key="1">
    <source>
        <dbReference type="Pfam" id="PF07727"/>
    </source>
</evidence>
<dbReference type="InterPro" id="IPR013103">
    <property type="entry name" value="RVT_2"/>
</dbReference>
<organism evidence="2 3">
    <name type="scientific">Centaurea solstitialis</name>
    <name type="common">yellow star-thistle</name>
    <dbReference type="NCBI Taxonomy" id="347529"/>
    <lineage>
        <taxon>Eukaryota</taxon>
        <taxon>Viridiplantae</taxon>
        <taxon>Streptophyta</taxon>
        <taxon>Embryophyta</taxon>
        <taxon>Tracheophyta</taxon>
        <taxon>Spermatophyta</taxon>
        <taxon>Magnoliopsida</taxon>
        <taxon>eudicotyledons</taxon>
        <taxon>Gunneridae</taxon>
        <taxon>Pentapetalae</taxon>
        <taxon>asterids</taxon>
        <taxon>campanulids</taxon>
        <taxon>Asterales</taxon>
        <taxon>Asteraceae</taxon>
        <taxon>Carduoideae</taxon>
        <taxon>Cardueae</taxon>
        <taxon>Centaureinae</taxon>
        <taxon>Centaurea</taxon>
    </lineage>
</organism>
<name>A0AA38WJZ5_9ASTR</name>
<accession>A0AA38WJZ5</accession>
<evidence type="ECO:0000313" key="3">
    <source>
        <dbReference type="Proteomes" id="UP001172457"/>
    </source>
</evidence>